<evidence type="ECO:0000313" key="2">
    <source>
        <dbReference type="EMBL" id="CAB4948385.1"/>
    </source>
</evidence>
<dbReference type="NCBIfam" id="TIGR00251">
    <property type="entry name" value="DUF167 family protein"/>
    <property type="match status" value="1"/>
</dbReference>
<dbReference type="HAMAP" id="MF_00634">
    <property type="entry name" value="UPF0235"/>
    <property type="match status" value="1"/>
</dbReference>
<accession>A0A6J7JYR3</accession>
<proteinExistence type="inferred from homology"/>
<dbReference type="PANTHER" id="PTHR13420:SF7">
    <property type="entry name" value="UPF0235 PROTEIN C15ORF40"/>
    <property type="match status" value="1"/>
</dbReference>
<name>A0A6J7JYR3_9ZZZZ</name>
<dbReference type="GO" id="GO:0005737">
    <property type="term" value="C:cytoplasm"/>
    <property type="evidence" value="ECO:0007669"/>
    <property type="project" value="TreeGrafter"/>
</dbReference>
<evidence type="ECO:0000256" key="1">
    <source>
        <dbReference type="ARBA" id="ARBA00010364"/>
    </source>
</evidence>
<comment type="similarity">
    <text evidence="1">Belongs to the UPF0235 family.</text>
</comment>
<sequence length="101" mass="11062">MSLSSNNFLLEIRVRPNSSRNKVGGSTGEPPRLVVAVQAPAVDGKANQAVIKELASAFNLRARDFTIVYGELGRDKRLLVEGDEKTLQARLEELMGEPKLL</sequence>
<dbReference type="InterPro" id="IPR036591">
    <property type="entry name" value="YggU-like_sf"/>
</dbReference>
<protein>
    <submittedName>
        <fullName evidence="2">Unannotated protein</fullName>
    </submittedName>
</protein>
<dbReference type="Pfam" id="PF02594">
    <property type="entry name" value="DUF167"/>
    <property type="match status" value="1"/>
</dbReference>
<dbReference type="Gene3D" id="3.30.1200.10">
    <property type="entry name" value="YggU-like"/>
    <property type="match status" value="1"/>
</dbReference>
<gene>
    <name evidence="2" type="ORF">UFOPK3786_00462</name>
</gene>
<dbReference type="InterPro" id="IPR003746">
    <property type="entry name" value="DUF167"/>
</dbReference>
<dbReference type="SMART" id="SM01152">
    <property type="entry name" value="DUF167"/>
    <property type="match status" value="1"/>
</dbReference>
<dbReference type="EMBL" id="CAFBNK010000065">
    <property type="protein sequence ID" value="CAB4948385.1"/>
    <property type="molecule type" value="Genomic_DNA"/>
</dbReference>
<dbReference type="AlphaFoldDB" id="A0A6J7JYR3"/>
<dbReference type="SUPFAM" id="SSF69786">
    <property type="entry name" value="YggU-like"/>
    <property type="match status" value="1"/>
</dbReference>
<reference evidence="2" key="1">
    <citation type="submission" date="2020-05" db="EMBL/GenBank/DDBJ databases">
        <authorList>
            <person name="Chiriac C."/>
            <person name="Salcher M."/>
            <person name="Ghai R."/>
            <person name="Kavagutti S V."/>
        </authorList>
    </citation>
    <scope>NUCLEOTIDE SEQUENCE</scope>
</reference>
<dbReference type="PANTHER" id="PTHR13420">
    <property type="entry name" value="UPF0235 PROTEIN C15ORF40"/>
    <property type="match status" value="1"/>
</dbReference>
<organism evidence="2">
    <name type="scientific">freshwater metagenome</name>
    <dbReference type="NCBI Taxonomy" id="449393"/>
    <lineage>
        <taxon>unclassified sequences</taxon>
        <taxon>metagenomes</taxon>
        <taxon>ecological metagenomes</taxon>
    </lineage>
</organism>